<dbReference type="EMBL" id="JAGGKS010000006">
    <property type="protein sequence ID" value="MBP1926245.1"/>
    <property type="molecule type" value="Genomic_DNA"/>
</dbReference>
<name>A0ABS4GEW9_9FIRM</name>
<dbReference type="PANTHER" id="PTHR21666:SF270">
    <property type="entry name" value="MUREIN HYDROLASE ACTIVATOR ENVC"/>
    <property type="match status" value="1"/>
</dbReference>
<dbReference type="RefSeq" id="WP_209511984.1">
    <property type="nucleotide sequence ID" value="NZ_JAGGKS010000006.1"/>
</dbReference>
<dbReference type="PANTHER" id="PTHR21666">
    <property type="entry name" value="PEPTIDASE-RELATED"/>
    <property type="match status" value="1"/>
</dbReference>
<gene>
    <name evidence="2" type="ORF">J2Z76_002110</name>
</gene>
<dbReference type="InterPro" id="IPR011055">
    <property type="entry name" value="Dup_hybrid_motif"/>
</dbReference>
<dbReference type="InterPro" id="IPR016047">
    <property type="entry name" value="M23ase_b-sheet_dom"/>
</dbReference>
<dbReference type="InterPro" id="IPR050570">
    <property type="entry name" value="Cell_wall_metabolism_enzyme"/>
</dbReference>
<evidence type="ECO:0000313" key="2">
    <source>
        <dbReference type="EMBL" id="MBP1926245.1"/>
    </source>
</evidence>
<dbReference type="Proteomes" id="UP001519342">
    <property type="component" value="Unassembled WGS sequence"/>
</dbReference>
<keyword evidence="3" id="KW-1185">Reference proteome</keyword>
<feature type="domain" description="M23ase beta-sheet core" evidence="1">
    <location>
        <begin position="416"/>
        <end position="510"/>
    </location>
</feature>
<keyword evidence="2" id="KW-0378">Hydrolase</keyword>
<dbReference type="CDD" id="cd12797">
    <property type="entry name" value="M23_peptidase"/>
    <property type="match status" value="1"/>
</dbReference>
<accession>A0ABS4GEW9</accession>
<dbReference type="GO" id="GO:0016787">
    <property type="term" value="F:hydrolase activity"/>
    <property type="evidence" value="ECO:0007669"/>
    <property type="project" value="UniProtKB-KW"/>
</dbReference>
<evidence type="ECO:0000259" key="1">
    <source>
        <dbReference type="Pfam" id="PF01551"/>
    </source>
</evidence>
<dbReference type="SUPFAM" id="SSF51261">
    <property type="entry name" value="Duplicated hybrid motif"/>
    <property type="match status" value="1"/>
</dbReference>
<organism evidence="2 3">
    <name type="scientific">Sedimentibacter acidaminivorans</name>
    <dbReference type="NCBI Taxonomy" id="913099"/>
    <lineage>
        <taxon>Bacteria</taxon>
        <taxon>Bacillati</taxon>
        <taxon>Bacillota</taxon>
        <taxon>Tissierellia</taxon>
        <taxon>Sedimentibacter</taxon>
    </lineage>
</organism>
<dbReference type="PROSITE" id="PS51257">
    <property type="entry name" value="PROKAR_LIPOPROTEIN"/>
    <property type="match status" value="1"/>
</dbReference>
<reference evidence="2 3" key="1">
    <citation type="submission" date="2021-03" db="EMBL/GenBank/DDBJ databases">
        <title>Genomic Encyclopedia of Type Strains, Phase IV (KMG-IV): sequencing the most valuable type-strain genomes for metagenomic binning, comparative biology and taxonomic classification.</title>
        <authorList>
            <person name="Goeker M."/>
        </authorList>
    </citation>
    <scope>NUCLEOTIDE SEQUENCE [LARGE SCALE GENOMIC DNA]</scope>
    <source>
        <strain evidence="2 3">DSM 24004</strain>
    </source>
</reference>
<sequence>MRLRNRHLLLLIISILFIVSCGINTSGITEVEIVNPTTGEKNTIMNNAETAKLIVSAVKKNEKVDLDISKLPSFEIYINKDSKNDGYTMSFDVENRSVYLSKDNYLYKVKDSIAKDLLLDDNFSFAYITKSMNKIYIYNKGELIKPSIQYDWNYKNINDEYKNKTGTLLESSDKIVVSKNDNIDIKFDINPSTQITRLYSEGNVINTSKSILDAINSIQYDGEYFIESEFRWNQKDNSSYGSQTVSFMAQVDIPADFKIITKDNYPGNILIISVENMNEGETVKLQTDIVKTQIDIFPYKDKYMLILPIDLYTKLGDYDVNVIFNEGKATEYTNTKILNIKNKEFKVQYLTVSEELNSNNNDYKAIQEFAQYVKPARTESSSKKLWDGQFIMPVEGKLTTDFAEIRYVNDELSSSRHSGIDLAAPRGTDIKAPNNGKVTLAMNGLLSTGNTLVIDHGMGLFTSYYHLDSISVKEGDVVEKGSIVGKVGSTGFSTGPHLHYAVSIYNTYVNTYQILNGIFD</sequence>
<protein>
    <submittedName>
        <fullName evidence="2">Murein DD-endopeptidase MepM/ murein hydrolase activator NlpD</fullName>
    </submittedName>
</protein>
<dbReference type="Gene3D" id="2.70.70.10">
    <property type="entry name" value="Glucose Permease (Domain IIA)"/>
    <property type="match status" value="1"/>
</dbReference>
<proteinExistence type="predicted"/>
<comment type="caution">
    <text evidence="2">The sequence shown here is derived from an EMBL/GenBank/DDBJ whole genome shotgun (WGS) entry which is preliminary data.</text>
</comment>
<dbReference type="Pfam" id="PF01551">
    <property type="entry name" value="Peptidase_M23"/>
    <property type="match status" value="1"/>
</dbReference>
<dbReference type="Gene3D" id="2.60.40.1590">
    <property type="entry name" value="Peptidoglycan hydrolase domains"/>
    <property type="match status" value="1"/>
</dbReference>
<evidence type="ECO:0000313" key="3">
    <source>
        <dbReference type="Proteomes" id="UP001519342"/>
    </source>
</evidence>